<protein>
    <recommendedName>
        <fullName evidence="2">NADH-quinone oxidoreductase subunit E</fullName>
    </recommendedName>
    <alternativeName>
        <fullName evidence="7">NADH dehydrogenase I subunit E</fullName>
    </alternativeName>
    <alternativeName>
        <fullName evidence="8">NDH-1 subunit E</fullName>
    </alternativeName>
</protein>
<evidence type="ECO:0000313" key="11">
    <source>
        <dbReference type="Proteomes" id="UP001360424"/>
    </source>
</evidence>
<dbReference type="Pfam" id="PF01257">
    <property type="entry name" value="2Fe-2S_thioredx"/>
    <property type="match status" value="1"/>
</dbReference>
<evidence type="ECO:0000256" key="6">
    <source>
        <dbReference type="ARBA" id="ARBA00023014"/>
    </source>
</evidence>
<keyword evidence="11" id="KW-1185">Reference proteome</keyword>
<dbReference type="InterPro" id="IPR041921">
    <property type="entry name" value="NuoE_N"/>
</dbReference>
<reference evidence="10" key="1">
    <citation type="submission" date="2023-09" db="EMBL/GenBank/DDBJ databases">
        <title>Genomes of two closely related lineages of the louse Polyplax serrata with different host specificities.</title>
        <authorList>
            <person name="Martinu J."/>
            <person name="Tarabai H."/>
            <person name="Stefka J."/>
            <person name="Hypsa V."/>
        </authorList>
    </citation>
    <scope>NUCLEOTIDE SEQUENCE [LARGE SCALE GENOMIC DNA]</scope>
    <source>
        <strain evidence="10">HR10_N</strain>
    </source>
</reference>
<comment type="cofactor">
    <cofactor evidence="9">
        <name>[2Fe-2S] cluster</name>
        <dbReference type="ChEBI" id="CHEBI:190135"/>
    </cofactor>
</comment>
<gene>
    <name evidence="10" type="primary">nuoE</name>
    <name evidence="10" type="ORF">RQL38_01070</name>
</gene>
<dbReference type="InterPro" id="IPR002023">
    <property type="entry name" value="NuoE-like"/>
</dbReference>
<dbReference type="CDD" id="cd03064">
    <property type="entry name" value="TRX_Fd_NuoE"/>
    <property type="match status" value="1"/>
</dbReference>
<keyword evidence="4" id="KW-0479">Metal-binding</keyword>
<dbReference type="EMBL" id="CP135136">
    <property type="protein sequence ID" value="WWR12205.1"/>
    <property type="molecule type" value="Genomic_DNA"/>
</dbReference>
<evidence type="ECO:0000256" key="5">
    <source>
        <dbReference type="ARBA" id="ARBA00023004"/>
    </source>
</evidence>
<dbReference type="Gene3D" id="1.10.10.1590">
    <property type="entry name" value="NADH-quinone oxidoreductase subunit E"/>
    <property type="match status" value="1"/>
</dbReference>
<accession>A0ABZ2H1M0</accession>
<dbReference type="PIRSF" id="PIRSF000216">
    <property type="entry name" value="NADH_DH_24kDa"/>
    <property type="match status" value="1"/>
</dbReference>
<dbReference type="PANTHER" id="PTHR10371">
    <property type="entry name" value="NADH DEHYDROGENASE UBIQUINONE FLAVOPROTEIN 2, MITOCHONDRIAL"/>
    <property type="match status" value="1"/>
</dbReference>
<name>A0ABZ2H1M0_9GAMM</name>
<evidence type="ECO:0000256" key="2">
    <source>
        <dbReference type="ARBA" id="ARBA00019898"/>
    </source>
</evidence>
<dbReference type="PANTHER" id="PTHR10371:SF3">
    <property type="entry name" value="NADH DEHYDROGENASE [UBIQUINONE] FLAVOPROTEIN 2, MITOCHONDRIAL"/>
    <property type="match status" value="1"/>
</dbReference>
<dbReference type="NCBIfam" id="TIGR01958">
    <property type="entry name" value="nuoE_fam"/>
    <property type="match status" value="1"/>
</dbReference>
<keyword evidence="5" id="KW-0408">Iron</keyword>
<dbReference type="Proteomes" id="UP001360424">
    <property type="component" value="Chromosome"/>
</dbReference>
<evidence type="ECO:0000256" key="7">
    <source>
        <dbReference type="ARBA" id="ARBA00031580"/>
    </source>
</evidence>
<evidence type="ECO:0000256" key="9">
    <source>
        <dbReference type="ARBA" id="ARBA00034078"/>
    </source>
</evidence>
<evidence type="ECO:0000256" key="3">
    <source>
        <dbReference type="ARBA" id="ARBA00022714"/>
    </source>
</evidence>
<sequence>MIKTLNQLVDSNKLKEIDDWILKYPVYGKKSSVTRILMILQEIYGYLNNELIVAVADYLGISYISVYEVAKFYSMFFLSHVGKYVINICTGLPCCLLKADDIVEYIKNKLGISLNETTKDGKFTLKEVSCLAFCINAPIIKINKNLYKNITFDEVDFILKKYL</sequence>
<dbReference type="InterPro" id="IPR036249">
    <property type="entry name" value="Thioredoxin-like_sf"/>
</dbReference>
<keyword evidence="3" id="KW-0001">2Fe-2S</keyword>
<dbReference type="RefSeq" id="WP_338521908.1">
    <property type="nucleotide sequence ID" value="NZ_CP135136.1"/>
</dbReference>
<evidence type="ECO:0000313" key="10">
    <source>
        <dbReference type="EMBL" id="WWR12205.1"/>
    </source>
</evidence>
<proteinExistence type="inferred from homology"/>
<organism evidence="10 11">
    <name type="scientific">Candidatus Legionella polyplacis</name>
    <dbReference type="NCBI Taxonomy" id="2005262"/>
    <lineage>
        <taxon>Bacteria</taxon>
        <taxon>Pseudomonadati</taxon>
        <taxon>Pseudomonadota</taxon>
        <taxon>Gammaproteobacteria</taxon>
        <taxon>Legionellales</taxon>
        <taxon>Legionellaceae</taxon>
        <taxon>Legionella</taxon>
    </lineage>
</organism>
<evidence type="ECO:0000256" key="1">
    <source>
        <dbReference type="ARBA" id="ARBA00010643"/>
    </source>
</evidence>
<evidence type="ECO:0000256" key="4">
    <source>
        <dbReference type="ARBA" id="ARBA00022723"/>
    </source>
</evidence>
<dbReference type="SUPFAM" id="SSF52833">
    <property type="entry name" value="Thioredoxin-like"/>
    <property type="match status" value="1"/>
</dbReference>
<evidence type="ECO:0000256" key="8">
    <source>
        <dbReference type="ARBA" id="ARBA00032788"/>
    </source>
</evidence>
<keyword evidence="6" id="KW-0411">Iron-sulfur</keyword>
<comment type="similarity">
    <text evidence="1">Belongs to the complex I 24 kDa subunit family.</text>
</comment>
<dbReference type="InterPro" id="IPR042128">
    <property type="entry name" value="NuoE_dom"/>
</dbReference>
<dbReference type="Gene3D" id="3.40.30.10">
    <property type="entry name" value="Glutaredoxin"/>
    <property type="match status" value="1"/>
</dbReference>
<dbReference type="PROSITE" id="PS01099">
    <property type="entry name" value="COMPLEX1_24K"/>
    <property type="match status" value="1"/>
</dbReference>